<dbReference type="SMART" id="SM00387">
    <property type="entry name" value="HATPase_c"/>
    <property type="match status" value="1"/>
</dbReference>
<protein>
    <submittedName>
        <fullName evidence="7">Sensor histidine kinase RcsC</fullName>
        <ecNumber evidence="7">2.7.13.3</ecNumber>
    </submittedName>
</protein>
<dbReference type="InterPro" id="IPR036890">
    <property type="entry name" value="HATPase_C_sf"/>
</dbReference>
<dbReference type="PRINTS" id="PR00344">
    <property type="entry name" value="BCTRLSENSOR"/>
</dbReference>
<dbReference type="Proteomes" id="UP001208689">
    <property type="component" value="Chromosome"/>
</dbReference>
<feature type="coiled-coil region" evidence="2">
    <location>
        <begin position="3"/>
        <end position="30"/>
    </location>
</feature>
<evidence type="ECO:0000259" key="3">
    <source>
        <dbReference type="PROSITE" id="PS50109"/>
    </source>
</evidence>
<proteinExistence type="predicted"/>
<dbReference type="CDD" id="cd00156">
    <property type="entry name" value="REC"/>
    <property type="match status" value="1"/>
</dbReference>
<dbReference type="SMART" id="SM00086">
    <property type="entry name" value="PAC"/>
    <property type="match status" value="3"/>
</dbReference>
<dbReference type="SUPFAM" id="SSF55785">
    <property type="entry name" value="PYP-like sensor domain (PAS domain)"/>
    <property type="match status" value="3"/>
</dbReference>
<dbReference type="SUPFAM" id="SSF55874">
    <property type="entry name" value="ATPase domain of HSP90 chaperone/DNA topoisomerase II/histidine kinase"/>
    <property type="match status" value="1"/>
</dbReference>
<dbReference type="InterPro" id="IPR013656">
    <property type="entry name" value="PAS_4"/>
</dbReference>
<feature type="domain" description="PAS" evidence="5">
    <location>
        <begin position="283"/>
        <end position="334"/>
    </location>
</feature>
<dbReference type="InterPro" id="IPR003661">
    <property type="entry name" value="HisK_dim/P_dom"/>
</dbReference>
<evidence type="ECO:0000259" key="6">
    <source>
        <dbReference type="PROSITE" id="PS50113"/>
    </source>
</evidence>
<dbReference type="InterPro" id="IPR001789">
    <property type="entry name" value="Sig_transdc_resp-reg_receiver"/>
</dbReference>
<feature type="domain" description="Response regulatory" evidence="4">
    <location>
        <begin position="670"/>
        <end position="790"/>
    </location>
</feature>
<keyword evidence="7" id="KW-0808">Transferase</keyword>
<dbReference type="InterPro" id="IPR000014">
    <property type="entry name" value="PAS"/>
</dbReference>
<dbReference type="InterPro" id="IPR004358">
    <property type="entry name" value="Sig_transdc_His_kin-like_C"/>
</dbReference>
<accession>A0ABY6HQD5</accession>
<dbReference type="SMART" id="SM00091">
    <property type="entry name" value="PAS"/>
    <property type="match status" value="3"/>
</dbReference>
<dbReference type="PROSITE" id="PS50109">
    <property type="entry name" value="HIS_KIN"/>
    <property type="match status" value="1"/>
</dbReference>
<evidence type="ECO:0000313" key="7">
    <source>
        <dbReference type="EMBL" id="UYP45731.1"/>
    </source>
</evidence>
<dbReference type="CDD" id="cd00082">
    <property type="entry name" value="HisKA"/>
    <property type="match status" value="1"/>
</dbReference>
<dbReference type="SMART" id="SM00388">
    <property type="entry name" value="HisKA"/>
    <property type="match status" value="1"/>
</dbReference>
<dbReference type="NCBIfam" id="TIGR00229">
    <property type="entry name" value="sensory_box"/>
    <property type="match status" value="3"/>
</dbReference>
<keyword evidence="8" id="KW-1185">Reference proteome</keyword>
<dbReference type="PANTHER" id="PTHR43065">
    <property type="entry name" value="SENSOR HISTIDINE KINASE"/>
    <property type="match status" value="1"/>
</dbReference>
<dbReference type="PROSITE" id="PS50112">
    <property type="entry name" value="PAS"/>
    <property type="match status" value="3"/>
</dbReference>
<dbReference type="InterPro" id="IPR005467">
    <property type="entry name" value="His_kinase_dom"/>
</dbReference>
<reference evidence="7" key="1">
    <citation type="submission" date="2022-09" db="EMBL/GenBank/DDBJ databases">
        <title>Actin cytoskeleton and complex cell architecture in an #Asgard archaeon.</title>
        <authorList>
            <person name="Ponce Toledo R.I."/>
            <person name="Schleper C."/>
            <person name="Rodrigues Oliveira T."/>
            <person name="Wollweber F."/>
            <person name="Xu J."/>
            <person name="Rittmann S."/>
            <person name="Klingl A."/>
            <person name="Pilhofer M."/>
        </authorList>
    </citation>
    <scope>NUCLEOTIDE SEQUENCE</scope>
    <source>
        <strain evidence="7">B-35</strain>
    </source>
</reference>
<dbReference type="InterPro" id="IPR011006">
    <property type="entry name" value="CheY-like_superfamily"/>
</dbReference>
<dbReference type="SUPFAM" id="SSF47384">
    <property type="entry name" value="Homodimeric domain of signal transducing histidine kinase"/>
    <property type="match status" value="1"/>
</dbReference>
<keyword evidence="7" id="KW-0418">Kinase</keyword>
<dbReference type="PANTHER" id="PTHR43065:SF42">
    <property type="entry name" value="TWO-COMPONENT SENSOR PPRA"/>
    <property type="match status" value="1"/>
</dbReference>
<feature type="domain" description="PAC" evidence="6">
    <location>
        <begin position="230"/>
        <end position="282"/>
    </location>
</feature>
<evidence type="ECO:0000259" key="4">
    <source>
        <dbReference type="PROSITE" id="PS50110"/>
    </source>
</evidence>
<feature type="domain" description="PAS" evidence="5">
    <location>
        <begin position="35"/>
        <end position="98"/>
    </location>
</feature>
<feature type="domain" description="Histidine kinase" evidence="3">
    <location>
        <begin position="426"/>
        <end position="646"/>
    </location>
</feature>
<dbReference type="Gene3D" id="1.10.287.130">
    <property type="match status" value="1"/>
</dbReference>
<sequence>MQNNSIVEEIDKLRKENKNLRNQLNSLPILNLSFLDLVDNIIIALDAQAEVKFINKAGVELLGYPKNEILGENWFEKFLPPAMKKAVIEVFNKIMNKEMEFVEYFENSVLDRNGNEHLIGWHNSFNVDQNGKIIRIISAGVDITKRTKAEKELKKEGDFLTTVLNAQRDTFFLFDPITRRAIRWNKAFQEISGYSDKEIAILKAPDSYYDEETLQKIAKYLDIIINTGSGQIEADLIVKDGNIIPFEYQVSTIKDENGNVKYFVSIGRDIAEWKIAQQQLASEKENLAVTLRNIGEGVITINRYGKILIFNEMAEEITNHSYEEAIGKNILDILPLNLATQKGTAMNLLTKALSLHSREKYQGTSILKMSGGSQKIIDYSIAPINNGEQGNIGYVIAFRDISIQRRLEEELNRNQSIESIGLLAGGIAHDFNNILTAILGNITLAKMEAEENTDLLESLQDAEKGANQAQRLTNQLLTFSKGGAPIKEVASTENLIKEAARFSLHGSSIGVEFDIENEIWNINVDKGQFGQVMQNIVLNAVQAMDGKGIIKISATNYEIIQDQKFLHEGKYVNIRIQDTGIGISAENLPKIFDLYFSTKKGQNFHAGNGLGLPVSRSIIKKHGGTIDVESEEGMGTTFSFFFPAIEPNGKSIKKQKQDLTVKNQNSNQRKILVLEDEPLVTKVLATMLRKLNYVSDFTTEGDITIKKYFQKLKENDPYDVLILDLTIPGALGGLDTFNALKKIDPNLKAIVSSGYATGNIMSHYEEFGFKGMLVKPYTIGELKEVLLNVL</sequence>
<evidence type="ECO:0000256" key="2">
    <source>
        <dbReference type="SAM" id="Coils"/>
    </source>
</evidence>
<feature type="domain" description="PAC" evidence="6">
    <location>
        <begin position="103"/>
        <end position="155"/>
    </location>
</feature>
<keyword evidence="1" id="KW-0597">Phosphoprotein</keyword>
<dbReference type="InterPro" id="IPR035965">
    <property type="entry name" value="PAS-like_dom_sf"/>
</dbReference>
<dbReference type="SMART" id="SM00448">
    <property type="entry name" value="REC"/>
    <property type="match status" value="1"/>
</dbReference>
<dbReference type="Pfam" id="PF02518">
    <property type="entry name" value="HATPase_c"/>
    <property type="match status" value="1"/>
</dbReference>
<dbReference type="Pfam" id="PF00512">
    <property type="entry name" value="HisKA"/>
    <property type="match status" value="1"/>
</dbReference>
<dbReference type="Pfam" id="PF08448">
    <property type="entry name" value="PAS_4"/>
    <property type="match status" value="1"/>
</dbReference>
<dbReference type="Gene3D" id="3.30.565.10">
    <property type="entry name" value="Histidine kinase-like ATPase, C-terminal domain"/>
    <property type="match status" value="1"/>
</dbReference>
<dbReference type="InterPro" id="IPR001610">
    <property type="entry name" value="PAC"/>
</dbReference>
<dbReference type="SUPFAM" id="SSF52172">
    <property type="entry name" value="CheY-like"/>
    <property type="match status" value="1"/>
</dbReference>
<feature type="domain" description="PAS" evidence="5">
    <location>
        <begin position="156"/>
        <end position="228"/>
    </location>
</feature>
<dbReference type="PROSITE" id="PS50113">
    <property type="entry name" value="PAC"/>
    <property type="match status" value="3"/>
</dbReference>
<dbReference type="InterPro" id="IPR036097">
    <property type="entry name" value="HisK_dim/P_sf"/>
</dbReference>
<dbReference type="Pfam" id="PF00072">
    <property type="entry name" value="Response_reg"/>
    <property type="match status" value="1"/>
</dbReference>
<dbReference type="EMBL" id="CP104013">
    <property type="protein sequence ID" value="UYP45731.1"/>
    <property type="molecule type" value="Genomic_DNA"/>
</dbReference>
<dbReference type="GO" id="GO:0004673">
    <property type="term" value="F:protein histidine kinase activity"/>
    <property type="evidence" value="ECO:0007669"/>
    <property type="project" value="UniProtKB-EC"/>
</dbReference>
<evidence type="ECO:0000313" key="8">
    <source>
        <dbReference type="Proteomes" id="UP001208689"/>
    </source>
</evidence>
<dbReference type="InterPro" id="IPR000700">
    <property type="entry name" value="PAS-assoc_C"/>
</dbReference>
<organism evidence="7 8">
    <name type="scientific">Candidatus Lokiarchaeum ossiferum</name>
    <dbReference type="NCBI Taxonomy" id="2951803"/>
    <lineage>
        <taxon>Archaea</taxon>
        <taxon>Promethearchaeati</taxon>
        <taxon>Promethearchaeota</taxon>
        <taxon>Promethearchaeia</taxon>
        <taxon>Promethearchaeales</taxon>
        <taxon>Promethearchaeaceae</taxon>
        <taxon>Candidatus Lokiarchaeum</taxon>
    </lineage>
</organism>
<feature type="domain" description="PAC" evidence="6">
    <location>
        <begin position="360"/>
        <end position="413"/>
    </location>
</feature>
<evidence type="ECO:0000259" key="5">
    <source>
        <dbReference type="PROSITE" id="PS50112"/>
    </source>
</evidence>
<dbReference type="Pfam" id="PF13426">
    <property type="entry name" value="PAS_9"/>
    <property type="match status" value="2"/>
</dbReference>
<dbReference type="Gene3D" id="3.30.450.20">
    <property type="entry name" value="PAS domain"/>
    <property type="match status" value="3"/>
</dbReference>
<dbReference type="EC" id="2.7.13.3" evidence="7"/>
<dbReference type="Gene3D" id="3.40.50.2300">
    <property type="match status" value="1"/>
</dbReference>
<name>A0ABY6HQD5_9ARCH</name>
<dbReference type="PROSITE" id="PS50110">
    <property type="entry name" value="RESPONSE_REGULATORY"/>
    <property type="match status" value="1"/>
</dbReference>
<keyword evidence="2" id="KW-0175">Coiled coil</keyword>
<dbReference type="InterPro" id="IPR003594">
    <property type="entry name" value="HATPase_dom"/>
</dbReference>
<gene>
    <name evidence="7" type="ORF">NEF87_002016</name>
</gene>
<dbReference type="CDD" id="cd00130">
    <property type="entry name" value="PAS"/>
    <property type="match status" value="3"/>
</dbReference>
<evidence type="ECO:0000256" key="1">
    <source>
        <dbReference type="ARBA" id="ARBA00022553"/>
    </source>
</evidence>